<gene>
    <name evidence="2" type="ORF">ACFOU2_19840</name>
</gene>
<organism evidence="2 3">
    <name type="scientific">Bacillus songklensis</name>
    <dbReference type="NCBI Taxonomy" id="1069116"/>
    <lineage>
        <taxon>Bacteria</taxon>
        <taxon>Bacillati</taxon>
        <taxon>Bacillota</taxon>
        <taxon>Bacilli</taxon>
        <taxon>Bacillales</taxon>
        <taxon>Bacillaceae</taxon>
        <taxon>Bacillus</taxon>
    </lineage>
</organism>
<dbReference type="Proteomes" id="UP001595752">
    <property type="component" value="Unassembled WGS sequence"/>
</dbReference>
<reference evidence="3" key="1">
    <citation type="journal article" date="2019" name="Int. J. Syst. Evol. Microbiol.">
        <title>The Global Catalogue of Microorganisms (GCM) 10K type strain sequencing project: providing services to taxonomists for standard genome sequencing and annotation.</title>
        <authorList>
            <consortium name="The Broad Institute Genomics Platform"/>
            <consortium name="The Broad Institute Genome Sequencing Center for Infectious Disease"/>
            <person name="Wu L."/>
            <person name="Ma J."/>
        </authorList>
    </citation>
    <scope>NUCLEOTIDE SEQUENCE [LARGE SCALE GENOMIC DNA]</scope>
    <source>
        <strain evidence="3">CCUG 61889</strain>
    </source>
</reference>
<dbReference type="Gene3D" id="3.40.50.1820">
    <property type="entry name" value="alpha/beta hydrolase"/>
    <property type="match status" value="1"/>
</dbReference>
<evidence type="ECO:0000313" key="2">
    <source>
        <dbReference type="EMBL" id="MFC3885598.1"/>
    </source>
</evidence>
<evidence type="ECO:0000259" key="1">
    <source>
        <dbReference type="Pfam" id="PF12146"/>
    </source>
</evidence>
<dbReference type="EMBL" id="JBHRZT010000072">
    <property type="protein sequence ID" value="MFC3885598.1"/>
    <property type="molecule type" value="Genomic_DNA"/>
</dbReference>
<protein>
    <submittedName>
        <fullName evidence="2">Alpha/beta hydrolase</fullName>
    </submittedName>
</protein>
<comment type="caution">
    <text evidence="2">The sequence shown here is derived from an EMBL/GenBank/DDBJ whole genome shotgun (WGS) entry which is preliminary data.</text>
</comment>
<name>A0ABV8B5L3_9BACI</name>
<evidence type="ECO:0000313" key="3">
    <source>
        <dbReference type="Proteomes" id="UP001595752"/>
    </source>
</evidence>
<keyword evidence="3" id="KW-1185">Reference proteome</keyword>
<dbReference type="RefSeq" id="WP_377918005.1">
    <property type="nucleotide sequence ID" value="NZ_JBHRZT010000072.1"/>
</dbReference>
<proteinExistence type="predicted"/>
<dbReference type="InterPro" id="IPR051044">
    <property type="entry name" value="MAG_DAG_Lipase"/>
</dbReference>
<sequence length="280" mass="32174">MEQSVYRELKPFQARNGSTLYYRYYPAESNHVIILLHGICEDSKYLKPMAEFISREHLAHVYTLDLRGYGQYPERRGDVDYIGQIENDLMDLIEFVKHDHPESTLIMAGHSAGGGTAIRFAGSKYGTHVDAYLLFAPFVHPDAPTTPKSNPNSRTKVYLSRLVPLILLNKVGVTLFNHWHVLSVNKPKEQYHGTETLHLSYRLLMSRIPEKYEDALRALQQPTLVLIGDKDEDFDHSQYEPLFKRYNRAEVKIINGADHDGLLEHGDAYAEVKNWFAQLT</sequence>
<accession>A0ABV8B5L3</accession>
<feature type="domain" description="Serine aminopeptidase S33" evidence="1">
    <location>
        <begin position="29"/>
        <end position="264"/>
    </location>
</feature>
<dbReference type="InterPro" id="IPR029058">
    <property type="entry name" value="AB_hydrolase_fold"/>
</dbReference>
<dbReference type="GO" id="GO:0016787">
    <property type="term" value="F:hydrolase activity"/>
    <property type="evidence" value="ECO:0007669"/>
    <property type="project" value="UniProtKB-KW"/>
</dbReference>
<dbReference type="SUPFAM" id="SSF53474">
    <property type="entry name" value="alpha/beta-Hydrolases"/>
    <property type="match status" value="1"/>
</dbReference>
<keyword evidence="2" id="KW-0378">Hydrolase</keyword>
<dbReference type="PANTHER" id="PTHR11614">
    <property type="entry name" value="PHOSPHOLIPASE-RELATED"/>
    <property type="match status" value="1"/>
</dbReference>
<dbReference type="InterPro" id="IPR022742">
    <property type="entry name" value="Hydrolase_4"/>
</dbReference>
<dbReference type="Pfam" id="PF12146">
    <property type="entry name" value="Hydrolase_4"/>
    <property type="match status" value="1"/>
</dbReference>